<evidence type="ECO:0000313" key="2">
    <source>
        <dbReference type="Proteomes" id="UP000623129"/>
    </source>
</evidence>
<dbReference type="OrthoDB" id="654716at2759"/>
<dbReference type="PANTHER" id="PTHR33511">
    <property type="entry name" value="OS06G0632400 PROTEIN"/>
    <property type="match status" value="1"/>
</dbReference>
<comment type="caution">
    <text evidence="1">The sequence shown here is derived from an EMBL/GenBank/DDBJ whole genome shotgun (WGS) entry which is preliminary data.</text>
</comment>
<dbReference type="EMBL" id="SWLB01000021">
    <property type="protein sequence ID" value="KAF3324790.1"/>
    <property type="molecule type" value="Genomic_DNA"/>
</dbReference>
<keyword evidence="2" id="KW-1185">Reference proteome</keyword>
<organism evidence="1 2">
    <name type="scientific">Carex littledalei</name>
    <dbReference type="NCBI Taxonomy" id="544730"/>
    <lineage>
        <taxon>Eukaryota</taxon>
        <taxon>Viridiplantae</taxon>
        <taxon>Streptophyta</taxon>
        <taxon>Embryophyta</taxon>
        <taxon>Tracheophyta</taxon>
        <taxon>Spermatophyta</taxon>
        <taxon>Magnoliopsida</taxon>
        <taxon>Liliopsida</taxon>
        <taxon>Poales</taxon>
        <taxon>Cyperaceae</taxon>
        <taxon>Cyperoideae</taxon>
        <taxon>Cariceae</taxon>
        <taxon>Carex</taxon>
        <taxon>Carex subgen. Euthyceras</taxon>
    </lineage>
</organism>
<name>A0A833QDD5_9POAL</name>
<accession>A0A833QDD5</accession>
<dbReference type="AlphaFoldDB" id="A0A833QDD5"/>
<proteinExistence type="predicted"/>
<evidence type="ECO:0000313" key="1">
    <source>
        <dbReference type="EMBL" id="KAF3324790.1"/>
    </source>
</evidence>
<protein>
    <submittedName>
        <fullName evidence="1">Uncharacterized protein</fullName>
    </submittedName>
</protein>
<dbReference type="Proteomes" id="UP000623129">
    <property type="component" value="Unassembled WGS sequence"/>
</dbReference>
<reference evidence="1" key="1">
    <citation type="submission" date="2020-01" db="EMBL/GenBank/DDBJ databases">
        <title>Genome sequence of Kobresia littledalei, the first chromosome-level genome in the family Cyperaceae.</title>
        <authorList>
            <person name="Qu G."/>
        </authorList>
    </citation>
    <scope>NUCLEOTIDE SEQUENCE</scope>
    <source>
        <strain evidence="1">C.B.Clarke</strain>
        <tissue evidence="1">Leaf</tissue>
    </source>
</reference>
<gene>
    <name evidence="1" type="ORF">FCM35_KLT10947</name>
</gene>
<sequence>MGKGKNYFLAFFGLKKSSGEESRSGEYRYQKKVRPSDEDRPYWYGEPDIDRKAKDYIDRFHRGINSQD</sequence>